<organism evidence="3 5">
    <name type="scientific">Thalassovita autumnalis</name>
    <dbReference type="NCBI Taxonomy" id="2072972"/>
    <lineage>
        <taxon>Bacteria</taxon>
        <taxon>Pseudomonadati</taxon>
        <taxon>Pseudomonadota</taxon>
        <taxon>Alphaproteobacteria</taxon>
        <taxon>Rhodobacterales</taxon>
        <taxon>Roseobacteraceae</taxon>
        <taxon>Thalassovita</taxon>
    </lineage>
</organism>
<name>A0A0P1FTN0_9RHOB</name>
<evidence type="ECO:0000313" key="2">
    <source>
        <dbReference type="EMBL" id="CUH70195.1"/>
    </source>
</evidence>
<reference evidence="3 5" key="1">
    <citation type="submission" date="2015-09" db="EMBL/GenBank/DDBJ databases">
        <authorList>
            <consortium name="Swine Surveillance"/>
        </authorList>
    </citation>
    <scope>NUCLEOTIDE SEQUENCE [LARGE SCALE GENOMIC DNA]</scope>
    <source>
        <strain evidence="3 5">5120</strain>
    </source>
</reference>
<evidence type="ECO:0000313" key="5">
    <source>
        <dbReference type="Proteomes" id="UP000051887"/>
    </source>
</evidence>
<dbReference type="PANTHER" id="PTHR33608">
    <property type="entry name" value="BLL2464 PROTEIN"/>
    <property type="match status" value="1"/>
</dbReference>
<sequence length="327" mass="36904">MAGFSIKSPLSENTLKRLRLRAQKNAPKRGLGAHLRQKAGQSLVFREFRDYQLGDDIRLVDWAASRRVGRPNDRVVRRFEAEEQATLMILLDLRPAMFLPELSPKAVYAFWLAQALANVAEHCGDRLVIAPIFGGSTSVAPLIVSGRGAAVKAQKYVNELWQSRSNDFAALGETPQLSLRSVAAHLKPTSMVVVVSDFLFEDDQEKFTRFIHKARKNWRSVHLLPMNSIDAELAEVGASRKAKIQDIEGCFFQDDLYEFDSDFVKETKKKVDAFLSHRKRNWSGSGVVWHNPRSLKPVLSGQEFEDAFVNDMQHCSLLHWVSARGAL</sequence>
<keyword evidence="4" id="KW-1185">Reference proteome</keyword>
<dbReference type="EMBL" id="CYSC01000027">
    <property type="protein sequence ID" value="CUH71875.1"/>
    <property type="molecule type" value="Genomic_DNA"/>
</dbReference>
<dbReference type="InterPro" id="IPR002881">
    <property type="entry name" value="DUF58"/>
</dbReference>
<evidence type="ECO:0000313" key="4">
    <source>
        <dbReference type="Proteomes" id="UP000051086"/>
    </source>
</evidence>
<dbReference type="PANTHER" id="PTHR33608:SF6">
    <property type="entry name" value="BLL2464 PROTEIN"/>
    <property type="match status" value="1"/>
</dbReference>
<accession>A0A0P1FTN0</accession>
<dbReference type="Proteomes" id="UP000051086">
    <property type="component" value="Unassembled WGS sequence"/>
</dbReference>
<evidence type="ECO:0000259" key="1">
    <source>
        <dbReference type="Pfam" id="PF01882"/>
    </source>
</evidence>
<feature type="domain" description="DUF58" evidence="1">
    <location>
        <begin position="47"/>
        <end position="238"/>
    </location>
</feature>
<proteinExistence type="predicted"/>
<dbReference type="AlphaFoldDB" id="A0A0P1FTN0"/>
<dbReference type="Proteomes" id="UP000051887">
    <property type="component" value="Unassembled WGS sequence"/>
</dbReference>
<gene>
    <name evidence="2" type="ORF">TL5118_04170</name>
    <name evidence="3" type="ORF">TL5120_01667</name>
</gene>
<dbReference type="Pfam" id="PF01882">
    <property type="entry name" value="DUF58"/>
    <property type="match status" value="1"/>
</dbReference>
<protein>
    <recommendedName>
        <fullName evidence="1">DUF58 domain-containing protein</fullName>
    </recommendedName>
</protein>
<dbReference type="RefSeq" id="WP_165590077.1">
    <property type="nucleotide sequence ID" value="NZ_CYSB01000048.1"/>
</dbReference>
<evidence type="ECO:0000313" key="3">
    <source>
        <dbReference type="EMBL" id="CUH71875.1"/>
    </source>
</evidence>
<dbReference type="EMBL" id="CYSB01000048">
    <property type="protein sequence ID" value="CUH70195.1"/>
    <property type="molecule type" value="Genomic_DNA"/>
</dbReference>
<reference evidence="2 4" key="2">
    <citation type="submission" date="2015-09" db="EMBL/GenBank/DDBJ databases">
        <authorList>
            <person name="Rodrigo-Torres L."/>
            <person name="Arahal D.R."/>
        </authorList>
    </citation>
    <scope>NUCLEOTIDE SEQUENCE [LARGE SCALE GENOMIC DNA]</scope>
    <source>
        <strain evidence="2 4">CECT 5118</strain>
    </source>
</reference>